<accession>A0ABY7FYN8</accession>
<proteinExistence type="predicted"/>
<evidence type="ECO:0000313" key="1">
    <source>
        <dbReference type="EMBL" id="WAR26018.1"/>
    </source>
</evidence>
<protein>
    <submittedName>
        <fullName evidence="1">Uncharacterized protein</fullName>
    </submittedName>
</protein>
<dbReference type="Proteomes" id="UP001164746">
    <property type="component" value="Chromosome 14"/>
</dbReference>
<organism evidence="1 2">
    <name type="scientific">Mya arenaria</name>
    <name type="common">Soft-shell clam</name>
    <dbReference type="NCBI Taxonomy" id="6604"/>
    <lineage>
        <taxon>Eukaryota</taxon>
        <taxon>Metazoa</taxon>
        <taxon>Spiralia</taxon>
        <taxon>Lophotrochozoa</taxon>
        <taxon>Mollusca</taxon>
        <taxon>Bivalvia</taxon>
        <taxon>Autobranchia</taxon>
        <taxon>Heteroconchia</taxon>
        <taxon>Euheterodonta</taxon>
        <taxon>Imparidentia</taxon>
        <taxon>Neoheterodontei</taxon>
        <taxon>Myida</taxon>
        <taxon>Myoidea</taxon>
        <taxon>Myidae</taxon>
        <taxon>Mya</taxon>
    </lineage>
</organism>
<sequence length="144" mass="16336">MFVFVEYLGLNVQLYCENGLDETIRINLLRKFKTINFVICDTKAKITASEPLVVLCTFQTRIEDSCNAAMEELQDCKSVVLVVFRRIIGSVTKNSIVSGCFYEHPGVKKTIYAGFDGNKIYFLRTDEEFIKNKADKIGDAEPCI</sequence>
<name>A0ABY7FYN8_MYAAR</name>
<keyword evidence="2" id="KW-1185">Reference proteome</keyword>
<dbReference type="EMBL" id="CP111025">
    <property type="protein sequence ID" value="WAR26018.1"/>
    <property type="molecule type" value="Genomic_DNA"/>
</dbReference>
<gene>
    <name evidence="1" type="ORF">MAR_011722</name>
</gene>
<reference evidence="1" key="1">
    <citation type="submission" date="2022-11" db="EMBL/GenBank/DDBJ databases">
        <title>Centuries of genome instability and evolution in soft-shell clam transmissible cancer (bioRxiv).</title>
        <authorList>
            <person name="Hart S.F.M."/>
            <person name="Yonemitsu M.A."/>
            <person name="Giersch R.M."/>
            <person name="Beal B.F."/>
            <person name="Arriagada G."/>
            <person name="Davis B.W."/>
            <person name="Ostrander E.A."/>
            <person name="Goff S.P."/>
            <person name="Metzger M.J."/>
        </authorList>
    </citation>
    <scope>NUCLEOTIDE SEQUENCE</scope>
    <source>
        <strain evidence="1">MELC-2E11</strain>
        <tissue evidence="1">Siphon/mantle</tissue>
    </source>
</reference>
<evidence type="ECO:0000313" key="2">
    <source>
        <dbReference type="Proteomes" id="UP001164746"/>
    </source>
</evidence>